<dbReference type="Proteomes" id="UP001311799">
    <property type="component" value="Unassembled WGS sequence"/>
</dbReference>
<protein>
    <submittedName>
        <fullName evidence="1">Uncharacterized protein</fullName>
    </submittedName>
</protein>
<accession>A0AAV9XXD4</accession>
<evidence type="ECO:0000313" key="1">
    <source>
        <dbReference type="EMBL" id="KAK6589341.1"/>
    </source>
</evidence>
<dbReference type="EMBL" id="JAWDEY010000013">
    <property type="protein sequence ID" value="KAK6589341.1"/>
    <property type="molecule type" value="Genomic_DNA"/>
</dbReference>
<organism evidence="1 2">
    <name type="scientific">Cryptosporidium xiaoi</name>
    <dbReference type="NCBI Taxonomy" id="659607"/>
    <lineage>
        <taxon>Eukaryota</taxon>
        <taxon>Sar</taxon>
        <taxon>Alveolata</taxon>
        <taxon>Apicomplexa</taxon>
        <taxon>Conoidasida</taxon>
        <taxon>Coccidia</taxon>
        <taxon>Eucoccidiorida</taxon>
        <taxon>Eimeriorina</taxon>
        <taxon>Cryptosporidiidae</taxon>
        <taxon>Cryptosporidium</taxon>
    </lineage>
</organism>
<reference evidence="1 2" key="1">
    <citation type="submission" date="2023-10" db="EMBL/GenBank/DDBJ databases">
        <title>Comparative genomics analysis reveals potential genetic determinants of host preference in Cryptosporidium xiaoi.</title>
        <authorList>
            <person name="Xiao L."/>
            <person name="Li J."/>
        </authorList>
    </citation>
    <scope>NUCLEOTIDE SEQUENCE [LARGE SCALE GENOMIC DNA]</scope>
    <source>
        <strain evidence="1 2">52996</strain>
    </source>
</reference>
<sequence length="670" mass="78435">MLESILESEHGEEANINPNFVYLKGILEGINETNITSFESIDAMYLTHITLLEHKNESDMGVGYKLISDKVVDISRVLQELPFSISKYLGCVLIMSILIVKTEDWCNLDDVSNFNICNFILNSIVEYYNNRVSIETNNVDDDDLQLEEHFMSPSPIGSDEYRINENRKRTIELEIANLKKRRVLIKSKNKFNSEIVFIIDATIKNLESISSVIGNTLRMKLIAFFRDFEPEEGLSEGIFYKLYIFNAIICFYRCSGSFLSKALSFKLPRGRYLIENGIGIISNFILKDMKIKNKKKLCSEFSSSSIFFIIIDYISMTLWFKIYIMRISIIVGNAMQEIVENYYLENCQVDKEYHRLELLNKHSELLTGIISNFIESNYLSTETGDNYFLILYRDVENILIKTTFEAIYSTFEVPLPYRNHFMMHFHVTEISNNHVLDLLYYIGYLVRLTIQEAIIYTDIDLIVYVLRTYLNIIYSITRFGDSSRKRMFTFYLSEGINVNFNTEMDKIRIIIENFIGNKKVSIDSNKYKKSVFTFTKYCIYLAARIKNILSGNLIDPNICQVLDIYSSSKKLQVFYYQVASLIYTVNFIGIMLSSDSSKQGDKRNENNYTFIEKIIIEFFSHDELKKIINLNQMVYNSHLTECQLFDNNFVFEFKFIQKHLIKYISFKNDM</sequence>
<dbReference type="AlphaFoldDB" id="A0AAV9XXD4"/>
<name>A0AAV9XXD4_9CRYT</name>
<gene>
    <name evidence="1" type="ORF">RS030_213329</name>
</gene>
<proteinExistence type="predicted"/>
<keyword evidence="2" id="KW-1185">Reference proteome</keyword>
<comment type="caution">
    <text evidence="1">The sequence shown here is derived from an EMBL/GenBank/DDBJ whole genome shotgun (WGS) entry which is preliminary data.</text>
</comment>
<evidence type="ECO:0000313" key="2">
    <source>
        <dbReference type="Proteomes" id="UP001311799"/>
    </source>
</evidence>